<keyword evidence="7" id="KW-1185">Reference proteome</keyword>
<dbReference type="GO" id="GO:0006355">
    <property type="term" value="P:regulation of DNA-templated transcription"/>
    <property type="evidence" value="ECO:0007669"/>
    <property type="project" value="UniProtKB-ARBA"/>
</dbReference>
<keyword evidence="3" id="KW-0804">Transcription</keyword>
<dbReference type="PROSITE" id="PS50956">
    <property type="entry name" value="HTH_ASNC_2"/>
    <property type="match status" value="1"/>
</dbReference>
<keyword evidence="1" id="KW-0805">Transcription regulation</keyword>
<protein>
    <submittedName>
        <fullName evidence="5">Leucine-responsive regulatory protein</fullName>
    </submittedName>
</protein>
<evidence type="ECO:0000313" key="5">
    <source>
        <dbReference type="EMBL" id="SBT16863.1"/>
    </source>
</evidence>
<feature type="domain" description="HTH asnC-type" evidence="4">
    <location>
        <begin position="6"/>
        <end position="67"/>
    </location>
</feature>
<sequence>MNHLELDAYDWKLLKALQSNARLSNVALSEQVNLSPSQCSRRLQRLEQSNLIESYNTQLNSTELGYQVTAFVFVTLDKGNSLARKHFQERISTIDTVLECYSVTGACDYWLRVIAQDLSSLSDFLSHTLSNMEGVRDVSSTLVLSKIKQSASVPLPDH</sequence>
<dbReference type="GO" id="GO:0005829">
    <property type="term" value="C:cytosol"/>
    <property type="evidence" value="ECO:0007669"/>
    <property type="project" value="TreeGrafter"/>
</dbReference>
<dbReference type="InterPro" id="IPR019887">
    <property type="entry name" value="Tscrpt_reg_AsnC/Lrp_C"/>
</dbReference>
<dbReference type="InterPro" id="IPR000485">
    <property type="entry name" value="AsnC-type_HTH_dom"/>
</dbReference>
<dbReference type="OrthoDB" id="8590699at2"/>
<dbReference type="EMBL" id="FLRA01000003">
    <property type="protein sequence ID" value="SBT16863.1"/>
    <property type="molecule type" value="Genomic_DNA"/>
</dbReference>
<dbReference type="Proteomes" id="UP000092871">
    <property type="component" value="Unassembled WGS sequence"/>
</dbReference>
<keyword evidence="2" id="KW-0238">DNA-binding</keyword>
<dbReference type="Pfam" id="PF01037">
    <property type="entry name" value="AsnC_trans_reg"/>
    <property type="match status" value="1"/>
</dbReference>
<dbReference type="InterPro" id="IPR011991">
    <property type="entry name" value="ArsR-like_HTH"/>
</dbReference>
<reference evidence="5 8" key="1">
    <citation type="submission" date="2016-06" db="EMBL/GenBank/DDBJ databases">
        <authorList>
            <person name="Kjaerup R.B."/>
            <person name="Dalgaard T.S."/>
            <person name="Juul-Madsen H.R."/>
        </authorList>
    </citation>
    <scope>NUCLEOTIDE SEQUENCE [LARGE SCALE GENOMIC DNA]</scope>
    <source>
        <strain evidence="5 8">CECT 5115</strain>
    </source>
</reference>
<evidence type="ECO:0000256" key="1">
    <source>
        <dbReference type="ARBA" id="ARBA00023015"/>
    </source>
</evidence>
<evidence type="ECO:0000259" key="4">
    <source>
        <dbReference type="PROSITE" id="PS50956"/>
    </source>
</evidence>
<dbReference type="AlphaFoldDB" id="A0A1C3JNR6"/>
<dbReference type="GO" id="GO:0043200">
    <property type="term" value="P:response to amino acid"/>
    <property type="evidence" value="ECO:0007669"/>
    <property type="project" value="TreeGrafter"/>
</dbReference>
<dbReference type="CDD" id="cd00090">
    <property type="entry name" value="HTH_ARSR"/>
    <property type="match status" value="1"/>
</dbReference>
<gene>
    <name evidence="5" type="primary">lrp_2</name>
    <name evidence="6" type="synonym">lrp_1</name>
    <name evidence="5" type="ORF">MGA5115_00948</name>
    <name evidence="6" type="ORF">MGA5116_01166</name>
</gene>
<dbReference type="InterPro" id="IPR036388">
    <property type="entry name" value="WH-like_DNA-bd_sf"/>
</dbReference>
<dbReference type="Pfam" id="PF13412">
    <property type="entry name" value="HTH_24"/>
    <property type="match status" value="1"/>
</dbReference>
<dbReference type="Gene3D" id="3.30.70.920">
    <property type="match status" value="1"/>
</dbReference>
<dbReference type="InterPro" id="IPR019888">
    <property type="entry name" value="Tscrpt_reg_AsnC-like"/>
</dbReference>
<dbReference type="RefSeq" id="WP_067032605.1">
    <property type="nucleotide sequence ID" value="NZ_FLRA01000003.1"/>
</dbReference>
<organism evidence="5 8">
    <name type="scientific">Marinomonas gallaica</name>
    <dbReference type="NCBI Taxonomy" id="1806667"/>
    <lineage>
        <taxon>Bacteria</taxon>
        <taxon>Pseudomonadati</taxon>
        <taxon>Pseudomonadota</taxon>
        <taxon>Gammaproteobacteria</taxon>
        <taxon>Oceanospirillales</taxon>
        <taxon>Oceanospirillaceae</taxon>
        <taxon>Marinomonas</taxon>
    </lineage>
</organism>
<reference evidence="6 7" key="2">
    <citation type="submission" date="2016-06" db="EMBL/GenBank/DDBJ databases">
        <authorList>
            <person name="Rodrigo-Torres L."/>
            <person name="Arahal D.R."/>
        </authorList>
    </citation>
    <scope>NUCLEOTIDE SEQUENCE [LARGE SCALE GENOMIC DNA]</scope>
    <source>
        <strain evidence="6 7">CECT 5116</strain>
    </source>
</reference>
<dbReference type="InterPro" id="IPR011008">
    <property type="entry name" value="Dimeric_a/b-barrel"/>
</dbReference>
<name>A0A1C3JNR6_9GAMM</name>
<dbReference type="SMART" id="SM00344">
    <property type="entry name" value="HTH_ASNC"/>
    <property type="match status" value="1"/>
</dbReference>
<evidence type="ECO:0000313" key="8">
    <source>
        <dbReference type="Proteomes" id="UP000092871"/>
    </source>
</evidence>
<proteinExistence type="predicted"/>
<evidence type="ECO:0000256" key="2">
    <source>
        <dbReference type="ARBA" id="ARBA00023125"/>
    </source>
</evidence>
<dbReference type="Gene3D" id="1.10.10.10">
    <property type="entry name" value="Winged helix-like DNA-binding domain superfamily/Winged helix DNA-binding domain"/>
    <property type="match status" value="1"/>
</dbReference>
<dbReference type="SUPFAM" id="SSF54909">
    <property type="entry name" value="Dimeric alpha+beta barrel"/>
    <property type="match status" value="1"/>
</dbReference>
<dbReference type="PANTHER" id="PTHR30154">
    <property type="entry name" value="LEUCINE-RESPONSIVE REGULATORY PROTEIN"/>
    <property type="match status" value="1"/>
</dbReference>
<dbReference type="PANTHER" id="PTHR30154:SF34">
    <property type="entry name" value="TRANSCRIPTIONAL REGULATOR AZLB"/>
    <property type="match status" value="1"/>
</dbReference>
<evidence type="ECO:0000313" key="7">
    <source>
        <dbReference type="Proteomes" id="UP000092840"/>
    </source>
</evidence>
<dbReference type="PRINTS" id="PR00033">
    <property type="entry name" value="HTHASNC"/>
</dbReference>
<accession>A0A1C3JNR6</accession>
<evidence type="ECO:0000313" key="6">
    <source>
        <dbReference type="EMBL" id="SBT20579.1"/>
    </source>
</evidence>
<dbReference type="EMBL" id="FLRB01000006">
    <property type="protein sequence ID" value="SBT20579.1"/>
    <property type="molecule type" value="Genomic_DNA"/>
</dbReference>
<dbReference type="Proteomes" id="UP000092840">
    <property type="component" value="Unassembled WGS sequence"/>
</dbReference>
<dbReference type="GO" id="GO:0043565">
    <property type="term" value="F:sequence-specific DNA binding"/>
    <property type="evidence" value="ECO:0007669"/>
    <property type="project" value="InterPro"/>
</dbReference>
<dbReference type="SUPFAM" id="SSF46785">
    <property type="entry name" value="Winged helix' DNA-binding domain"/>
    <property type="match status" value="1"/>
</dbReference>
<dbReference type="InterPro" id="IPR036390">
    <property type="entry name" value="WH_DNA-bd_sf"/>
</dbReference>
<evidence type="ECO:0000256" key="3">
    <source>
        <dbReference type="ARBA" id="ARBA00023163"/>
    </source>
</evidence>